<dbReference type="Proteomes" id="UP001497516">
    <property type="component" value="Chromosome 8"/>
</dbReference>
<evidence type="ECO:0000256" key="1">
    <source>
        <dbReference type="SAM" id="MobiDB-lite"/>
    </source>
</evidence>
<feature type="compositionally biased region" description="Basic and acidic residues" evidence="1">
    <location>
        <begin position="56"/>
        <end position="69"/>
    </location>
</feature>
<accession>A0AAV2G6L1</accession>
<name>A0AAV2G6L1_9ROSI</name>
<feature type="region of interest" description="Disordered" evidence="1">
    <location>
        <begin position="52"/>
        <end position="77"/>
    </location>
</feature>
<evidence type="ECO:0000313" key="3">
    <source>
        <dbReference type="Proteomes" id="UP001497516"/>
    </source>
</evidence>
<sequence length="88" mass="9773">MFTLNNSVTHEVDISCLFASFDMVNVEAHPMVAIGKTTQEWRLKLLSSKMAHGRARGKEKEELPKDGHLKGNKGMTCPRSVVKSTNCV</sequence>
<dbReference type="AlphaFoldDB" id="A0AAV2G6L1"/>
<organism evidence="2 3">
    <name type="scientific">Linum trigynum</name>
    <dbReference type="NCBI Taxonomy" id="586398"/>
    <lineage>
        <taxon>Eukaryota</taxon>
        <taxon>Viridiplantae</taxon>
        <taxon>Streptophyta</taxon>
        <taxon>Embryophyta</taxon>
        <taxon>Tracheophyta</taxon>
        <taxon>Spermatophyta</taxon>
        <taxon>Magnoliopsida</taxon>
        <taxon>eudicotyledons</taxon>
        <taxon>Gunneridae</taxon>
        <taxon>Pentapetalae</taxon>
        <taxon>rosids</taxon>
        <taxon>fabids</taxon>
        <taxon>Malpighiales</taxon>
        <taxon>Linaceae</taxon>
        <taxon>Linum</taxon>
    </lineage>
</organism>
<protein>
    <submittedName>
        <fullName evidence="2">Uncharacterized protein</fullName>
    </submittedName>
</protein>
<keyword evidence="3" id="KW-1185">Reference proteome</keyword>
<dbReference type="EMBL" id="OZ034821">
    <property type="protein sequence ID" value="CAL1405385.1"/>
    <property type="molecule type" value="Genomic_DNA"/>
</dbReference>
<evidence type="ECO:0000313" key="2">
    <source>
        <dbReference type="EMBL" id="CAL1405385.1"/>
    </source>
</evidence>
<proteinExistence type="predicted"/>
<reference evidence="2 3" key="1">
    <citation type="submission" date="2024-04" db="EMBL/GenBank/DDBJ databases">
        <authorList>
            <person name="Fracassetti M."/>
        </authorList>
    </citation>
    <scope>NUCLEOTIDE SEQUENCE [LARGE SCALE GENOMIC DNA]</scope>
</reference>
<gene>
    <name evidence="2" type="ORF">LTRI10_LOCUS45176</name>
</gene>